<dbReference type="Pfam" id="PF00583">
    <property type="entry name" value="Acetyltransf_1"/>
    <property type="match status" value="1"/>
</dbReference>
<evidence type="ECO:0000256" key="2">
    <source>
        <dbReference type="ARBA" id="ARBA00023315"/>
    </source>
</evidence>
<reference evidence="5" key="1">
    <citation type="journal article" date="2019" name="Int. J. Syst. Evol. Microbiol.">
        <title>The Global Catalogue of Microorganisms (GCM) 10K type strain sequencing project: providing services to taxonomists for standard genome sequencing and annotation.</title>
        <authorList>
            <consortium name="The Broad Institute Genomics Platform"/>
            <consortium name="The Broad Institute Genome Sequencing Center for Infectious Disease"/>
            <person name="Wu L."/>
            <person name="Ma J."/>
        </authorList>
    </citation>
    <scope>NUCLEOTIDE SEQUENCE [LARGE SCALE GENOMIC DNA]</scope>
    <source>
        <strain evidence="5">JCM 3115</strain>
    </source>
</reference>
<dbReference type="EMBL" id="BMQJ01000045">
    <property type="protein sequence ID" value="GGQ35905.1"/>
    <property type="molecule type" value="Genomic_DNA"/>
</dbReference>
<keyword evidence="2" id="KW-0012">Acyltransferase</keyword>
<dbReference type="InterPro" id="IPR050832">
    <property type="entry name" value="Bact_Acetyltransf"/>
</dbReference>
<dbReference type="InterPro" id="IPR000182">
    <property type="entry name" value="GNAT_dom"/>
</dbReference>
<dbReference type="SUPFAM" id="SSF55729">
    <property type="entry name" value="Acyl-CoA N-acyltransferases (Nat)"/>
    <property type="match status" value="1"/>
</dbReference>
<dbReference type="Proteomes" id="UP000611554">
    <property type="component" value="Unassembled WGS sequence"/>
</dbReference>
<dbReference type="InterPro" id="IPR016181">
    <property type="entry name" value="Acyl_CoA_acyltransferase"/>
</dbReference>
<dbReference type="PANTHER" id="PTHR43877">
    <property type="entry name" value="AMINOALKYLPHOSPHONATE N-ACETYLTRANSFERASE-RELATED-RELATED"/>
    <property type="match status" value="1"/>
</dbReference>
<name>A0ABQ2RJN2_9ACTN</name>
<evidence type="ECO:0000256" key="1">
    <source>
        <dbReference type="ARBA" id="ARBA00022679"/>
    </source>
</evidence>
<evidence type="ECO:0000313" key="4">
    <source>
        <dbReference type="EMBL" id="GGQ35905.1"/>
    </source>
</evidence>
<evidence type="ECO:0000259" key="3">
    <source>
        <dbReference type="PROSITE" id="PS51186"/>
    </source>
</evidence>
<feature type="domain" description="N-acetyltransferase" evidence="3">
    <location>
        <begin position="27"/>
        <end position="185"/>
    </location>
</feature>
<keyword evidence="5" id="KW-1185">Reference proteome</keyword>
<gene>
    <name evidence="4" type="ORF">GCM10010140_77380</name>
</gene>
<protein>
    <recommendedName>
        <fullName evidence="3">N-acetyltransferase domain-containing protein</fullName>
    </recommendedName>
</protein>
<organism evidence="4 5">
    <name type="scientific">Streptosporangium pseudovulgare</name>
    <dbReference type="NCBI Taxonomy" id="35765"/>
    <lineage>
        <taxon>Bacteria</taxon>
        <taxon>Bacillati</taxon>
        <taxon>Actinomycetota</taxon>
        <taxon>Actinomycetes</taxon>
        <taxon>Streptosporangiales</taxon>
        <taxon>Streptosporangiaceae</taxon>
        <taxon>Streptosporangium</taxon>
    </lineage>
</organism>
<comment type="caution">
    <text evidence="4">The sequence shown here is derived from an EMBL/GenBank/DDBJ whole genome shotgun (WGS) entry which is preliminary data.</text>
</comment>
<dbReference type="CDD" id="cd04301">
    <property type="entry name" value="NAT_SF"/>
    <property type="match status" value="1"/>
</dbReference>
<dbReference type="Gene3D" id="3.40.630.30">
    <property type="match status" value="1"/>
</dbReference>
<dbReference type="RefSeq" id="WP_189251365.1">
    <property type="nucleotide sequence ID" value="NZ_BMQJ01000045.1"/>
</dbReference>
<proteinExistence type="predicted"/>
<keyword evidence="1" id="KW-0808">Transferase</keyword>
<dbReference type="PROSITE" id="PS51186">
    <property type="entry name" value="GNAT"/>
    <property type="match status" value="1"/>
</dbReference>
<evidence type="ECO:0000313" key="5">
    <source>
        <dbReference type="Proteomes" id="UP000611554"/>
    </source>
</evidence>
<sequence>MVRDSAVQVDRRRSLYKIADGGFYVAVSVRSAKLEDVSALVELRMANAEHHVGLGPSVHRRPDVDVVRGYFESRLRDGQDDLLLVAEVDGEAAGMAEVVLRSAPPDHQILIPRRTAEVHTVVLDRHRGRGVGRALLAAAEQIARDRGVEFLLAVIFAPNEDAVDFYSSAGFGGHGLLLRKGLGAD</sequence>
<dbReference type="PANTHER" id="PTHR43877:SF1">
    <property type="entry name" value="ACETYLTRANSFERASE"/>
    <property type="match status" value="1"/>
</dbReference>
<accession>A0ABQ2RJN2</accession>